<reference evidence="1 2" key="1">
    <citation type="submission" date="2015-01" db="EMBL/GenBank/DDBJ databases">
        <title>Evolution of Trichinella species and genotypes.</title>
        <authorList>
            <person name="Korhonen P.K."/>
            <person name="Edoardo P."/>
            <person name="Giuseppe L.R."/>
            <person name="Gasser R.B."/>
        </authorList>
    </citation>
    <scope>NUCLEOTIDE SEQUENCE [LARGE SCALE GENOMIC DNA]</scope>
    <source>
        <strain evidence="1">ISS2496</strain>
    </source>
</reference>
<name>A0A0V0ZRK8_9BILA</name>
<protein>
    <submittedName>
        <fullName evidence="1">Uncharacterized protein</fullName>
    </submittedName>
</protein>
<gene>
    <name evidence="1" type="ORF">T12_12740</name>
</gene>
<evidence type="ECO:0000313" key="1">
    <source>
        <dbReference type="EMBL" id="KRY15205.1"/>
    </source>
</evidence>
<organism evidence="1 2">
    <name type="scientific">Trichinella patagoniensis</name>
    <dbReference type="NCBI Taxonomy" id="990121"/>
    <lineage>
        <taxon>Eukaryota</taxon>
        <taxon>Metazoa</taxon>
        <taxon>Ecdysozoa</taxon>
        <taxon>Nematoda</taxon>
        <taxon>Enoplea</taxon>
        <taxon>Dorylaimia</taxon>
        <taxon>Trichinellida</taxon>
        <taxon>Trichinellidae</taxon>
        <taxon>Trichinella</taxon>
    </lineage>
</organism>
<comment type="caution">
    <text evidence="1">The sequence shown here is derived from an EMBL/GenBank/DDBJ whole genome shotgun (WGS) entry which is preliminary data.</text>
</comment>
<proteinExistence type="predicted"/>
<keyword evidence="2" id="KW-1185">Reference proteome</keyword>
<dbReference type="AlphaFoldDB" id="A0A0V0ZRK8"/>
<dbReference type="Proteomes" id="UP000054783">
    <property type="component" value="Unassembled WGS sequence"/>
</dbReference>
<dbReference type="OrthoDB" id="10391729at2759"/>
<accession>A0A0V0ZRK8</accession>
<sequence>MLRFCYERNDTNLVGATCPWAGAQRSRVKQEQYPRTAGQIALLASGGTGLRSERPPAATYG</sequence>
<dbReference type="EMBL" id="JYDQ01000099">
    <property type="protein sequence ID" value="KRY15205.1"/>
    <property type="molecule type" value="Genomic_DNA"/>
</dbReference>
<evidence type="ECO:0000313" key="2">
    <source>
        <dbReference type="Proteomes" id="UP000054783"/>
    </source>
</evidence>